<dbReference type="AlphaFoldDB" id="A0AAE3SHH5"/>
<reference evidence="1" key="1">
    <citation type="submission" date="2022-10" db="EMBL/GenBank/DDBJ databases">
        <authorList>
            <person name="Yu W.X."/>
        </authorList>
    </citation>
    <scope>NUCLEOTIDE SEQUENCE</scope>
    <source>
        <strain evidence="1">AAT</strain>
    </source>
</reference>
<sequence>MVLIATDRKDDQIKSFCLFRFCSFETAKENFDNTRLKEVTDYYKYSSDIVGPNLKIASEIIILKFTAKQGKYIKSLPLHHTQTILEEKDNSLTIKLKLHITHDFIMELLSYSN</sequence>
<protein>
    <submittedName>
        <fullName evidence="1">WYL domain-containing protein</fullName>
    </submittedName>
</protein>
<evidence type="ECO:0000313" key="2">
    <source>
        <dbReference type="Proteomes" id="UP001209229"/>
    </source>
</evidence>
<name>A0AAE3SHH5_9BACT</name>
<evidence type="ECO:0000313" key="1">
    <source>
        <dbReference type="EMBL" id="MCW3789598.1"/>
    </source>
</evidence>
<accession>A0AAE3SHH5</accession>
<organism evidence="1 2">
    <name type="scientific">Plebeiibacterium sediminum</name>
    <dbReference type="NCBI Taxonomy" id="2992112"/>
    <lineage>
        <taxon>Bacteria</taxon>
        <taxon>Pseudomonadati</taxon>
        <taxon>Bacteroidota</taxon>
        <taxon>Bacteroidia</taxon>
        <taxon>Marinilabiliales</taxon>
        <taxon>Marinilabiliaceae</taxon>
        <taxon>Plebeiibacterium</taxon>
    </lineage>
</organism>
<gene>
    <name evidence="1" type="ORF">OM075_24270</name>
</gene>
<keyword evidence="2" id="KW-1185">Reference proteome</keyword>
<dbReference type="RefSeq" id="WP_301193146.1">
    <property type="nucleotide sequence ID" value="NZ_JAPDPJ010000137.1"/>
</dbReference>
<dbReference type="EMBL" id="JAPDPJ010000137">
    <property type="protein sequence ID" value="MCW3789598.1"/>
    <property type="molecule type" value="Genomic_DNA"/>
</dbReference>
<dbReference type="Proteomes" id="UP001209229">
    <property type="component" value="Unassembled WGS sequence"/>
</dbReference>
<comment type="caution">
    <text evidence="1">The sequence shown here is derived from an EMBL/GenBank/DDBJ whole genome shotgun (WGS) entry which is preliminary data.</text>
</comment>
<proteinExistence type="predicted"/>